<feature type="domain" description="AAA+ ATPase" evidence="5">
    <location>
        <begin position="214"/>
        <end position="346"/>
    </location>
</feature>
<dbReference type="InterPro" id="IPR050221">
    <property type="entry name" value="26S_Proteasome_ATPase"/>
</dbReference>
<dbReference type="Pfam" id="PF00004">
    <property type="entry name" value="AAA"/>
    <property type="match status" value="1"/>
</dbReference>
<feature type="compositionally biased region" description="Polar residues" evidence="4">
    <location>
        <begin position="10"/>
        <end position="21"/>
    </location>
</feature>
<keyword evidence="2" id="KW-0547">Nucleotide-binding</keyword>
<evidence type="ECO:0000256" key="4">
    <source>
        <dbReference type="SAM" id="MobiDB-lite"/>
    </source>
</evidence>
<sequence length="433" mass="48761">PLNKGGWGGENSSDKQISFPKQDTPPLFKGGENSSDKQISLPKQDTPHKPTITILSGIQPWIPATTTVIGIITVSFPLPNFEQRRESWQTYLTEANISLDNINLDTLTNRFRLTSHQIANAVKSAENKVRWEISKGLSHELSKITIDALFAAARGQSGHHLAALTQKIEPTYSWDDIILSPDAKTQLREICDRAKYHYLVQEEWGFNRKLSLGKGLNVLFSGPPGTGKTMAAEVIASELKLDLHKIDLSQIVSKYIGETEKNLNRIFTAAANSNAILLFDEADALFGKRSEVKDAHDRYANIEIGYLLQKMEEYEGVAILTTNFRSNMDDAFVRRLAFIIEFHFPNQKQRRLIWQQIWPDTVSISDLDLDFLAHHFEISGANIRNIALAAAYLAADDGGVIKMIHLIRAIRREYQKMGKILIEEDFGKYAGLR</sequence>
<proteinExistence type="inferred from homology"/>
<feature type="region of interest" description="Disordered" evidence="4">
    <location>
        <begin position="1"/>
        <end position="47"/>
    </location>
</feature>
<dbReference type="SUPFAM" id="SSF52540">
    <property type="entry name" value="P-loop containing nucleoside triphosphate hydrolases"/>
    <property type="match status" value="1"/>
</dbReference>
<dbReference type="SMART" id="SM00382">
    <property type="entry name" value="AAA"/>
    <property type="match status" value="1"/>
</dbReference>
<organism evidence="6 7">
    <name type="scientific">Limnofasciculus baicalensis BBK-W-15</name>
    <dbReference type="NCBI Taxonomy" id="2699891"/>
    <lineage>
        <taxon>Bacteria</taxon>
        <taxon>Bacillati</taxon>
        <taxon>Cyanobacteriota</taxon>
        <taxon>Cyanophyceae</taxon>
        <taxon>Coleofasciculales</taxon>
        <taxon>Coleofasciculaceae</taxon>
        <taxon>Limnofasciculus</taxon>
        <taxon>Limnofasciculus baicalensis</taxon>
    </lineage>
</organism>
<evidence type="ECO:0000256" key="3">
    <source>
        <dbReference type="ARBA" id="ARBA00022840"/>
    </source>
</evidence>
<dbReference type="RefSeq" id="WP_254013525.1">
    <property type="nucleotide sequence ID" value="NZ_JAMZMM010000239.1"/>
</dbReference>
<evidence type="ECO:0000256" key="1">
    <source>
        <dbReference type="ARBA" id="ARBA00006914"/>
    </source>
</evidence>
<dbReference type="InterPro" id="IPR003959">
    <property type="entry name" value="ATPase_AAA_core"/>
</dbReference>
<dbReference type="GO" id="GO:0016887">
    <property type="term" value="F:ATP hydrolysis activity"/>
    <property type="evidence" value="ECO:0007669"/>
    <property type="project" value="InterPro"/>
</dbReference>
<feature type="compositionally biased region" description="Polar residues" evidence="4">
    <location>
        <begin position="32"/>
        <end position="43"/>
    </location>
</feature>
<comment type="similarity">
    <text evidence="1">Belongs to the AAA ATPase family.</text>
</comment>
<dbReference type="AlphaFoldDB" id="A0AAE3KTR0"/>
<protein>
    <submittedName>
        <fullName evidence="6">ATP-binding protein</fullName>
    </submittedName>
</protein>
<reference evidence="6" key="1">
    <citation type="submission" date="2022-06" db="EMBL/GenBank/DDBJ databases">
        <title>New cyanobacteria of genus Symplocastrum in benthos of Lake Baikal.</title>
        <authorList>
            <person name="Sorokovikova E."/>
            <person name="Tikhonova I."/>
            <person name="Krasnopeev A."/>
            <person name="Evseev P."/>
            <person name="Gladkikh A."/>
            <person name="Belykh O."/>
        </authorList>
    </citation>
    <scope>NUCLEOTIDE SEQUENCE</scope>
    <source>
        <strain evidence="6">BBK-W-15</strain>
    </source>
</reference>
<keyword evidence="7" id="KW-1185">Reference proteome</keyword>
<dbReference type="GO" id="GO:0005524">
    <property type="term" value="F:ATP binding"/>
    <property type="evidence" value="ECO:0007669"/>
    <property type="project" value="UniProtKB-KW"/>
</dbReference>
<dbReference type="InterPro" id="IPR027417">
    <property type="entry name" value="P-loop_NTPase"/>
</dbReference>
<evidence type="ECO:0000259" key="5">
    <source>
        <dbReference type="SMART" id="SM00382"/>
    </source>
</evidence>
<dbReference type="InterPro" id="IPR003593">
    <property type="entry name" value="AAA+_ATPase"/>
</dbReference>
<feature type="non-terminal residue" evidence="6">
    <location>
        <position position="1"/>
    </location>
</feature>
<evidence type="ECO:0000313" key="6">
    <source>
        <dbReference type="EMBL" id="MCP2730772.1"/>
    </source>
</evidence>
<name>A0AAE3KTR0_9CYAN</name>
<dbReference type="EMBL" id="JAMZMM010000239">
    <property type="protein sequence ID" value="MCP2730772.1"/>
    <property type="molecule type" value="Genomic_DNA"/>
</dbReference>
<comment type="caution">
    <text evidence="6">The sequence shown here is derived from an EMBL/GenBank/DDBJ whole genome shotgun (WGS) entry which is preliminary data.</text>
</comment>
<evidence type="ECO:0000256" key="2">
    <source>
        <dbReference type="ARBA" id="ARBA00022741"/>
    </source>
</evidence>
<dbReference type="CDD" id="cd19481">
    <property type="entry name" value="RecA-like_protease"/>
    <property type="match status" value="1"/>
</dbReference>
<dbReference type="Gene3D" id="3.40.50.300">
    <property type="entry name" value="P-loop containing nucleotide triphosphate hydrolases"/>
    <property type="match status" value="1"/>
</dbReference>
<evidence type="ECO:0000313" key="7">
    <source>
        <dbReference type="Proteomes" id="UP001204953"/>
    </source>
</evidence>
<dbReference type="Proteomes" id="UP001204953">
    <property type="component" value="Unassembled WGS sequence"/>
</dbReference>
<gene>
    <name evidence="6" type="ORF">NJ959_20300</name>
</gene>
<accession>A0AAE3KTR0</accession>
<dbReference type="PANTHER" id="PTHR23073">
    <property type="entry name" value="26S PROTEASOME REGULATORY SUBUNIT"/>
    <property type="match status" value="1"/>
</dbReference>
<keyword evidence="3 6" id="KW-0067">ATP-binding</keyword>